<dbReference type="PROSITE" id="PS00031">
    <property type="entry name" value="NUCLEAR_REC_DBD_1"/>
    <property type="match status" value="1"/>
</dbReference>
<dbReference type="Proteomes" id="UP000663862">
    <property type="component" value="Unassembled WGS sequence"/>
</dbReference>
<keyword evidence="8" id="KW-0539">Nucleus</keyword>
<evidence type="ECO:0000256" key="7">
    <source>
        <dbReference type="ARBA" id="ARBA00023170"/>
    </source>
</evidence>
<keyword evidence="7" id="KW-0675">Receptor</keyword>
<feature type="region of interest" description="Disordered" evidence="9">
    <location>
        <begin position="516"/>
        <end position="556"/>
    </location>
</feature>
<feature type="compositionally biased region" description="Low complexity" evidence="9">
    <location>
        <begin position="36"/>
        <end position="54"/>
    </location>
</feature>
<evidence type="ECO:0000259" key="10">
    <source>
        <dbReference type="PROSITE" id="PS51030"/>
    </source>
</evidence>
<proteinExistence type="predicted"/>
<dbReference type="Pfam" id="PF00105">
    <property type="entry name" value="zf-C4"/>
    <property type="match status" value="1"/>
</dbReference>
<evidence type="ECO:0000313" key="14">
    <source>
        <dbReference type="EMBL" id="CAF3416319.1"/>
    </source>
</evidence>
<evidence type="ECO:0000256" key="4">
    <source>
        <dbReference type="ARBA" id="ARBA00023015"/>
    </source>
</evidence>
<evidence type="ECO:0000313" key="12">
    <source>
        <dbReference type="EMBL" id="CAF3187534.1"/>
    </source>
</evidence>
<dbReference type="AlphaFoldDB" id="A0A817Q7Z3"/>
<reference evidence="12" key="1">
    <citation type="submission" date="2021-02" db="EMBL/GenBank/DDBJ databases">
        <authorList>
            <person name="Nowell W R."/>
        </authorList>
    </citation>
    <scope>NUCLEOTIDE SEQUENCE</scope>
</reference>
<feature type="domain" description="Nuclear receptor" evidence="10">
    <location>
        <begin position="60"/>
        <end position="136"/>
    </location>
</feature>
<dbReference type="EMBL" id="CAJNYT010000020">
    <property type="protein sequence ID" value="CAF3301465.1"/>
    <property type="molecule type" value="Genomic_DNA"/>
</dbReference>
<dbReference type="GO" id="GO:0008270">
    <property type="term" value="F:zinc ion binding"/>
    <property type="evidence" value="ECO:0007669"/>
    <property type="project" value="UniProtKB-KW"/>
</dbReference>
<evidence type="ECO:0000313" key="13">
    <source>
        <dbReference type="EMBL" id="CAF3301465.1"/>
    </source>
</evidence>
<keyword evidence="4" id="KW-0805">Transcription regulation</keyword>
<evidence type="ECO:0000256" key="1">
    <source>
        <dbReference type="ARBA" id="ARBA00022723"/>
    </source>
</evidence>
<dbReference type="GO" id="GO:0004879">
    <property type="term" value="F:nuclear receptor activity"/>
    <property type="evidence" value="ECO:0007669"/>
    <property type="project" value="TreeGrafter"/>
</dbReference>
<dbReference type="InterPro" id="IPR001628">
    <property type="entry name" value="Znf_hrmn_rcpt"/>
</dbReference>
<dbReference type="InterPro" id="IPR013088">
    <property type="entry name" value="Znf_NHR/GATA"/>
</dbReference>
<evidence type="ECO:0000313" key="16">
    <source>
        <dbReference type="EMBL" id="CAF4349267.1"/>
    </source>
</evidence>
<protein>
    <recommendedName>
        <fullName evidence="10">Nuclear receptor domain-containing protein</fullName>
    </recommendedName>
</protein>
<dbReference type="SUPFAM" id="SSF57716">
    <property type="entry name" value="Glucocorticoid receptor-like (DNA-binding domain)"/>
    <property type="match status" value="1"/>
</dbReference>
<dbReference type="Proteomes" id="UP000663833">
    <property type="component" value="Unassembled WGS sequence"/>
</dbReference>
<sequence>MSSNSDRATSMVEVMDDGSISMDDDITEVDYKQQSRTHTARSSAGSTSSNGTGTKRQKDISPCYVCGAKANGYNFDQITCESCKAFFRRNALKSMEKFRCRNNDSCVVTSVTRKRCKRCRLAKCFQVGMRKEWILTDEEKTLKRQKIVRNRMIKQQAQLSLQQQTNATVHSTLQINTKTIEKSLSKIEQTLSSPLPIMYMKPPPDQQLYERQQFLLDQLSNGYELIANQYPQPNKFVYRNKIIYQTENFDEKLSLIKDLTRELTQMTTLRLLNYFNLIPEFQLLSQQEKKTILTQNMLTVFMFHGALTYNADNDTFVDRTLADDPYDAKYLLYVYGPKVYDNFIALAKVLCSVIYQSIDDKQFEEHSHTLYLLLMVVLLFSNDFHANAIEDKQSKLSKIQHNYIDIACRLLHDRFGFTPGRRLFQKLFPLLIDLQKLCSALANVNLCEMAEDEDRSSSSSSSSSYRAITTSTATTETSVTTYHGDQQQSVQTSSISSSLEFNSTMISGTSHLNELQKENRAPSPPLSFNSTSQSPNVRSSPSVLSSTTTTFHNYSI</sequence>
<evidence type="ECO:0000313" key="17">
    <source>
        <dbReference type="Proteomes" id="UP000663833"/>
    </source>
</evidence>
<keyword evidence="3" id="KW-0862">Zinc</keyword>
<dbReference type="GO" id="GO:0030154">
    <property type="term" value="P:cell differentiation"/>
    <property type="evidence" value="ECO:0007669"/>
    <property type="project" value="TreeGrafter"/>
</dbReference>
<dbReference type="GO" id="GO:0000978">
    <property type="term" value="F:RNA polymerase II cis-regulatory region sequence-specific DNA binding"/>
    <property type="evidence" value="ECO:0007669"/>
    <property type="project" value="TreeGrafter"/>
</dbReference>
<evidence type="ECO:0000256" key="9">
    <source>
        <dbReference type="SAM" id="MobiDB-lite"/>
    </source>
</evidence>
<dbReference type="PRINTS" id="PR00047">
    <property type="entry name" value="STROIDFINGER"/>
</dbReference>
<feature type="region of interest" description="Disordered" evidence="9">
    <location>
        <begin position="1"/>
        <end position="58"/>
    </location>
</feature>
<evidence type="ECO:0000256" key="2">
    <source>
        <dbReference type="ARBA" id="ARBA00022771"/>
    </source>
</evidence>
<keyword evidence="2" id="KW-0863">Zinc-finger</keyword>
<keyword evidence="1" id="KW-0479">Metal-binding</keyword>
<dbReference type="PANTHER" id="PTHR24082:SF283">
    <property type="entry name" value="NUCLEAR HORMONE RECEPTOR HR96"/>
    <property type="match status" value="1"/>
</dbReference>
<organism evidence="12 17">
    <name type="scientific">Rotaria socialis</name>
    <dbReference type="NCBI Taxonomy" id="392032"/>
    <lineage>
        <taxon>Eukaryota</taxon>
        <taxon>Metazoa</taxon>
        <taxon>Spiralia</taxon>
        <taxon>Gnathifera</taxon>
        <taxon>Rotifera</taxon>
        <taxon>Eurotatoria</taxon>
        <taxon>Bdelloidea</taxon>
        <taxon>Philodinida</taxon>
        <taxon>Philodinidae</taxon>
        <taxon>Rotaria</taxon>
    </lineage>
</organism>
<dbReference type="EMBL" id="CAJNXB010000061">
    <property type="protein sequence ID" value="CAF3013148.1"/>
    <property type="molecule type" value="Genomic_DNA"/>
</dbReference>
<dbReference type="EMBL" id="CAJOBO010000237">
    <property type="protein sequence ID" value="CAF4170747.1"/>
    <property type="molecule type" value="Genomic_DNA"/>
</dbReference>
<feature type="compositionally biased region" description="Low complexity" evidence="9">
    <location>
        <begin position="539"/>
        <end position="550"/>
    </location>
</feature>
<dbReference type="Gene3D" id="3.30.50.10">
    <property type="entry name" value="Erythroid Transcription Factor GATA-1, subunit A"/>
    <property type="match status" value="1"/>
</dbReference>
<evidence type="ECO:0000256" key="5">
    <source>
        <dbReference type="ARBA" id="ARBA00023125"/>
    </source>
</evidence>
<dbReference type="Proteomes" id="UP000663825">
    <property type="component" value="Unassembled WGS sequence"/>
</dbReference>
<dbReference type="GO" id="GO:0045944">
    <property type="term" value="P:positive regulation of transcription by RNA polymerase II"/>
    <property type="evidence" value="ECO:0007669"/>
    <property type="project" value="TreeGrafter"/>
</dbReference>
<gene>
    <name evidence="14" type="ORF">FME351_LOCUS10483</name>
    <name evidence="13" type="ORF">GRG538_LOCUS602</name>
    <name evidence="15" type="ORF">HFQ381_LOCUS5587</name>
    <name evidence="12" type="ORF">LUA448_LOCUS1353</name>
    <name evidence="11" type="ORF">TIS948_LOCUS2052</name>
    <name evidence="16" type="ORF">TSG867_LOCUS9424</name>
</gene>
<dbReference type="EMBL" id="CAJNYD010000034">
    <property type="protein sequence ID" value="CAF3187534.1"/>
    <property type="molecule type" value="Genomic_DNA"/>
</dbReference>
<dbReference type="Gene3D" id="1.10.565.10">
    <property type="entry name" value="Retinoid X Receptor"/>
    <property type="match status" value="1"/>
</dbReference>
<dbReference type="Proteomes" id="UP000663869">
    <property type="component" value="Unassembled WGS sequence"/>
</dbReference>
<dbReference type="InterPro" id="IPR050234">
    <property type="entry name" value="Nuclear_hormone_rcpt_NR1"/>
</dbReference>
<accession>A0A817Q7Z3</accession>
<dbReference type="Proteomes" id="UP000663872">
    <property type="component" value="Unassembled WGS sequence"/>
</dbReference>
<dbReference type="EMBL" id="CAJNYU010001144">
    <property type="protein sequence ID" value="CAF3416319.1"/>
    <property type="molecule type" value="Genomic_DNA"/>
</dbReference>
<comment type="caution">
    <text evidence="12">The sequence shown here is derived from an EMBL/GenBank/DDBJ whole genome shotgun (WGS) entry which is preliminary data.</text>
</comment>
<dbReference type="InterPro" id="IPR035500">
    <property type="entry name" value="NHR-like_dom_sf"/>
</dbReference>
<feature type="compositionally biased region" description="Polar residues" evidence="9">
    <location>
        <begin position="526"/>
        <end position="538"/>
    </location>
</feature>
<dbReference type="OrthoDB" id="10035970at2759"/>
<evidence type="ECO:0000256" key="8">
    <source>
        <dbReference type="ARBA" id="ARBA00023242"/>
    </source>
</evidence>
<dbReference type="Proteomes" id="UP000663851">
    <property type="component" value="Unassembled WGS sequence"/>
</dbReference>
<name>A0A817Q7Z3_9BILA</name>
<dbReference type="PROSITE" id="PS51030">
    <property type="entry name" value="NUCLEAR_REC_DBD_2"/>
    <property type="match status" value="1"/>
</dbReference>
<dbReference type="EMBL" id="CAJOBQ010000412">
    <property type="protein sequence ID" value="CAF4349267.1"/>
    <property type="molecule type" value="Genomic_DNA"/>
</dbReference>
<evidence type="ECO:0000256" key="3">
    <source>
        <dbReference type="ARBA" id="ARBA00022833"/>
    </source>
</evidence>
<dbReference type="SMART" id="SM00399">
    <property type="entry name" value="ZnF_C4"/>
    <property type="match status" value="1"/>
</dbReference>
<keyword evidence="6" id="KW-0804">Transcription</keyword>
<dbReference type="SUPFAM" id="SSF48508">
    <property type="entry name" value="Nuclear receptor ligand-binding domain"/>
    <property type="match status" value="1"/>
</dbReference>
<evidence type="ECO:0000313" key="11">
    <source>
        <dbReference type="EMBL" id="CAF3013148.1"/>
    </source>
</evidence>
<evidence type="ECO:0000313" key="15">
    <source>
        <dbReference type="EMBL" id="CAF4170747.1"/>
    </source>
</evidence>
<dbReference type="GO" id="GO:0000122">
    <property type="term" value="P:negative regulation of transcription by RNA polymerase II"/>
    <property type="evidence" value="ECO:0007669"/>
    <property type="project" value="TreeGrafter"/>
</dbReference>
<keyword evidence="5" id="KW-0238">DNA-binding</keyword>
<dbReference type="PANTHER" id="PTHR24082">
    <property type="entry name" value="NUCLEAR HORMONE RECEPTOR"/>
    <property type="match status" value="1"/>
</dbReference>
<evidence type="ECO:0000256" key="6">
    <source>
        <dbReference type="ARBA" id="ARBA00023163"/>
    </source>
</evidence>